<dbReference type="GO" id="GO:0003735">
    <property type="term" value="F:structural constituent of ribosome"/>
    <property type="evidence" value="ECO:0007669"/>
    <property type="project" value="InterPro"/>
</dbReference>
<keyword evidence="2" id="KW-0689">Ribosomal protein</keyword>
<keyword evidence="3" id="KW-0687">Ribonucleoprotein</keyword>
<sequence>SVKTRSEIARTSKKHHRQKGTGWARRGSMRSPLVRGGGVAFGPQPRSYYEKLPKSLKRLALRSALTVKGSGDQIKVIEDFDFAEPSTKSFGKILDACDLKDQKLLFITAANAPMLVKSSRNLPKVNIAHLGSFGTYDLLRADTVLFTHQAFDKFVETHRQEG</sequence>
<name>A0A382TK79_9ZZZZ</name>
<evidence type="ECO:0000256" key="3">
    <source>
        <dbReference type="ARBA" id="ARBA00023274"/>
    </source>
</evidence>
<dbReference type="AlphaFoldDB" id="A0A382TK79"/>
<dbReference type="Gene3D" id="3.40.1370.10">
    <property type="match status" value="1"/>
</dbReference>
<dbReference type="NCBIfam" id="TIGR03953">
    <property type="entry name" value="rplD_bact"/>
    <property type="match status" value="1"/>
</dbReference>
<evidence type="ECO:0000256" key="1">
    <source>
        <dbReference type="ARBA" id="ARBA00010528"/>
    </source>
</evidence>
<dbReference type="GO" id="GO:0005840">
    <property type="term" value="C:ribosome"/>
    <property type="evidence" value="ECO:0007669"/>
    <property type="project" value="UniProtKB-KW"/>
</dbReference>
<evidence type="ECO:0008006" key="6">
    <source>
        <dbReference type="Google" id="ProtNLM"/>
    </source>
</evidence>
<dbReference type="GO" id="GO:0006412">
    <property type="term" value="P:translation"/>
    <property type="evidence" value="ECO:0007669"/>
    <property type="project" value="InterPro"/>
</dbReference>
<dbReference type="PANTHER" id="PTHR10746:SF6">
    <property type="entry name" value="LARGE RIBOSOMAL SUBUNIT PROTEIN UL4M"/>
    <property type="match status" value="1"/>
</dbReference>
<dbReference type="InterPro" id="IPR002136">
    <property type="entry name" value="Ribosomal_uL4"/>
</dbReference>
<feature type="region of interest" description="Disordered" evidence="4">
    <location>
        <begin position="1"/>
        <end position="31"/>
    </location>
</feature>
<dbReference type="InterPro" id="IPR023574">
    <property type="entry name" value="Ribosomal_uL4_dom_sf"/>
</dbReference>
<dbReference type="SUPFAM" id="SSF52166">
    <property type="entry name" value="Ribosomal protein L4"/>
    <property type="match status" value="1"/>
</dbReference>
<proteinExistence type="inferred from homology"/>
<reference evidence="5" key="1">
    <citation type="submission" date="2018-05" db="EMBL/GenBank/DDBJ databases">
        <authorList>
            <person name="Lanie J.A."/>
            <person name="Ng W.-L."/>
            <person name="Kazmierczak K.M."/>
            <person name="Andrzejewski T.M."/>
            <person name="Davidsen T.M."/>
            <person name="Wayne K.J."/>
            <person name="Tettelin H."/>
            <person name="Glass J.I."/>
            <person name="Rusch D."/>
            <person name="Podicherti R."/>
            <person name="Tsui H.-C.T."/>
            <person name="Winkler M.E."/>
        </authorList>
    </citation>
    <scope>NUCLEOTIDE SEQUENCE</scope>
</reference>
<dbReference type="Pfam" id="PF00573">
    <property type="entry name" value="Ribosomal_L4"/>
    <property type="match status" value="1"/>
</dbReference>
<dbReference type="EMBL" id="UINC01137254">
    <property type="protein sequence ID" value="SVD22486.1"/>
    <property type="molecule type" value="Genomic_DNA"/>
</dbReference>
<evidence type="ECO:0000313" key="5">
    <source>
        <dbReference type="EMBL" id="SVD22486.1"/>
    </source>
</evidence>
<organism evidence="5">
    <name type="scientific">marine metagenome</name>
    <dbReference type="NCBI Taxonomy" id="408172"/>
    <lineage>
        <taxon>unclassified sequences</taxon>
        <taxon>metagenomes</taxon>
        <taxon>ecological metagenomes</taxon>
    </lineage>
</organism>
<dbReference type="PANTHER" id="PTHR10746">
    <property type="entry name" value="50S RIBOSOMAL PROTEIN L4"/>
    <property type="match status" value="1"/>
</dbReference>
<dbReference type="GO" id="GO:1990904">
    <property type="term" value="C:ribonucleoprotein complex"/>
    <property type="evidence" value="ECO:0007669"/>
    <property type="project" value="UniProtKB-KW"/>
</dbReference>
<protein>
    <recommendedName>
        <fullName evidence="6">50S ribosomal protein L4</fullName>
    </recommendedName>
</protein>
<accession>A0A382TK79</accession>
<comment type="similarity">
    <text evidence="1">Belongs to the universal ribosomal protein uL4 family.</text>
</comment>
<feature type="non-terminal residue" evidence="5">
    <location>
        <position position="1"/>
    </location>
</feature>
<feature type="compositionally biased region" description="Basic and acidic residues" evidence="4">
    <location>
        <begin position="1"/>
        <end position="10"/>
    </location>
</feature>
<evidence type="ECO:0000256" key="2">
    <source>
        <dbReference type="ARBA" id="ARBA00022980"/>
    </source>
</evidence>
<gene>
    <name evidence="5" type="ORF">METZ01_LOCUS375340</name>
</gene>
<dbReference type="InterPro" id="IPR013005">
    <property type="entry name" value="Ribosomal_uL4-like"/>
</dbReference>
<evidence type="ECO:0000256" key="4">
    <source>
        <dbReference type="SAM" id="MobiDB-lite"/>
    </source>
</evidence>